<accession>A0A9J5Z1L1</accession>
<evidence type="ECO:0000313" key="1">
    <source>
        <dbReference type="EMBL" id="KAG5606777.1"/>
    </source>
</evidence>
<comment type="caution">
    <text evidence="1">The sequence shown here is derived from an EMBL/GenBank/DDBJ whole genome shotgun (WGS) entry which is preliminary data.</text>
</comment>
<dbReference type="Proteomes" id="UP000824120">
    <property type="component" value="Chromosome 5"/>
</dbReference>
<keyword evidence="2" id="KW-1185">Reference proteome</keyword>
<protein>
    <submittedName>
        <fullName evidence="1">Uncharacterized protein</fullName>
    </submittedName>
</protein>
<dbReference type="AlphaFoldDB" id="A0A9J5Z1L1"/>
<reference evidence="1 2" key="1">
    <citation type="submission" date="2020-09" db="EMBL/GenBank/DDBJ databases">
        <title>De no assembly of potato wild relative species, Solanum commersonii.</title>
        <authorList>
            <person name="Cho K."/>
        </authorList>
    </citation>
    <scope>NUCLEOTIDE SEQUENCE [LARGE SCALE GENOMIC DNA]</scope>
    <source>
        <strain evidence="1">LZ3.2</strain>
        <tissue evidence="1">Leaf</tissue>
    </source>
</reference>
<organism evidence="1 2">
    <name type="scientific">Solanum commersonii</name>
    <name type="common">Commerson's wild potato</name>
    <name type="synonym">Commerson's nightshade</name>
    <dbReference type="NCBI Taxonomy" id="4109"/>
    <lineage>
        <taxon>Eukaryota</taxon>
        <taxon>Viridiplantae</taxon>
        <taxon>Streptophyta</taxon>
        <taxon>Embryophyta</taxon>
        <taxon>Tracheophyta</taxon>
        <taxon>Spermatophyta</taxon>
        <taxon>Magnoliopsida</taxon>
        <taxon>eudicotyledons</taxon>
        <taxon>Gunneridae</taxon>
        <taxon>Pentapetalae</taxon>
        <taxon>asterids</taxon>
        <taxon>lamiids</taxon>
        <taxon>Solanales</taxon>
        <taxon>Solanaceae</taxon>
        <taxon>Solanoideae</taxon>
        <taxon>Solaneae</taxon>
        <taxon>Solanum</taxon>
    </lineage>
</organism>
<sequence>MNIIEEIWLQASKIDRFHGEIKGVMGELWQSLSGTYGDGKMVKRRNKNGTRRILERSLAYDVKSSRILLADLQLCKSFILRQMGCKENGLDRLSFVSYSILVNAEAVGSFPPRRGLRQGDPMSQYASLGERVTLINSVLDSIPSCFQSQFGFEVYRFDLLVIEFPRRKGRGFLKKALRIKRGGNINWHNKVVFFDQGNRFPSRAHL</sequence>
<proteinExistence type="predicted"/>
<gene>
    <name evidence="1" type="ORF">H5410_028269</name>
</gene>
<evidence type="ECO:0000313" key="2">
    <source>
        <dbReference type="Proteomes" id="UP000824120"/>
    </source>
</evidence>
<name>A0A9J5Z1L1_SOLCO</name>
<dbReference type="EMBL" id="JACXVP010000005">
    <property type="protein sequence ID" value="KAG5606777.1"/>
    <property type="molecule type" value="Genomic_DNA"/>
</dbReference>